<protein>
    <recommendedName>
        <fullName evidence="7">Dynamin N-terminal domain-containing protein</fullName>
    </recommendedName>
</protein>
<keyword evidence="2" id="KW-0547">Nucleotide-binding</keyword>
<dbReference type="SUPFAM" id="SSF52540">
    <property type="entry name" value="P-loop containing nucleoside triphosphate hydrolases"/>
    <property type="match status" value="1"/>
</dbReference>
<keyword evidence="5" id="KW-0472">Membrane</keyword>
<dbReference type="InterPro" id="IPR027417">
    <property type="entry name" value="P-loop_NTPase"/>
</dbReference>
<evidence type="ECO:0000256" key="1">
    <source>
        <dbReference type="ARBA" id="ARBA00004370"/>
    </source>
</evidence>
<feature type="domain" description="Dynamin N-terminal" evidence="7">
    <location>
        <begin position="54"/>
        <end position="296"/>
    </location>
</feature>
<dbReference type="InterPro" id="IPR045063">
    <property type="entry name" value="Dynamin_N"/>
</dbReference>
<organism evidence="8 9">
    <name type="scientific">Veillonella atypica KON</name>
    <dbReference type="NCBI Taxonomy" id="1128111"/>
    <lineage>
        <taxon>Bacteria</taxon>
        <taxon>Bacillati</taxon>
        <taxon>Bacillota</taxon>
        <taxon>Negativicutes</taxon>
        <taxon>Veillonellales</taxon>
        <taxon>Veillonellaceae</taxon>
        <taxon>Veillonella</taxon>
    </lineage>
</organism>
<gene>
    <name evidence="8" type="ORF">HMPREF0870_00639</name>
</gene>
<dbReference type="RefSeq" id="WP_005383860.1">
    <property type="nucleotide sequence ID" value="NZ_KB291589.1"/>
</dbReference>
<reference evidence="8 9" key="1">
    <citation type="submission" date="2012-05" db="EMBL/GenBank/DDBJ databases">
        <authorList>
            <person name="Weinstock G."/>
            <person name="Sodergren E."/>
            <person name="Lobos E.A."/>
            <person name="Fulton L."/>
            <person name="Fulton R."/>
            <person name="Courtney L."/>
            <person name="Fronick C."/>
            <person name="O'Laughlin M."/>
            <person name="Godfrey J."/>
            <person name="Wilson R.M."/>
            <person name="Miner T."/>
            <person name="Farmer C."/>
            <person name="Delehaunty K."/>
            <person name="Cordes M."/>
            <person name="Minx P."/>
            <person name="Tomlinson C."/>
            <person name="Chen J."/>
            <person name="Wollam A."/>
            <person name="Pepin K.H."/>
            <person name="Bhonagiri V."/>
            <person name="Zhang X."/>
            <person name="Suruliraj S."/>
            <person name="Warren W."/>
            <person name="Mitreva M."/>
            <person name="Mardis E.R."/>
            <person name="Wilson R.K."/>
        </authorList>
    </citation>
    <scope>NUCLEOTIDE SEQUENCE [LARGE SCALE GENOMIC DNA]</scope>
    <source>
        <strain evidence="8 9">KON</strain>
    </source>
</reference>
<dbReference type="PANTHER" id="PTHR10465">
    <property type="entry name" value="TRANSMEMBRANE GTPASE FZO1"/>
    <property type="match status" value="1"/>
</dbReference>
<keyword evidence="3" id="KW-0378">Hydrolase</keyword>
<proteinExistence type="predicted"/>
<evidence type="ECO:0000256" key="3">
    <source>
        <dbReference type="ARBA" id="ARBA00022801"/>
    </source>
</evidence>
<accession>A0ABP2SUD7</accession>
<evidence type="ECO:0000259" key="7">
    <source>
        <dbReference type="Pfam" id="PF00350"/>
    </source>
</evidence>
<dbReference type="Gene3D" id="3.40.50.300">
    <property type="entry name" value="P-loop containing nucleotide triphosphate hydrolases"/>
    <property type="match status" value="1"/>
</dbReference>
<comment type="subcellular location">
    <subcellularLocation>
        <location evidence="1">Membrane</location>
    </subcellularLocation>
</comment>
<name>A0ABP2SUD7_9FIRM</name>
<keyword evidence="4" id="KW-0342">GTP-binding</keyword>
<evidence type="ECO:0000313" key="8">
    <source>
        <dbReference type="EMBL" id="EKY20556.1"/>
    </source>
</evidence>
<evidence type="ECO:0000256" key="6">
    <source>
        <dbReference type="SAM" id="Coils"/>
    </source>
</evidence>
<dbReference type="InterPro" id="IPR027094">
    <property type="entry name" value="Mitofusin_fam"/>
</dbReference>
<evidence type="ECO:0000313" key="9">
    <source>
        <dbReference type="Proteomes" id="UP000010412"/>
    </source>
</evidence>
<evidence type="ECO:0000256" key="5">
    <source>
        <dbReference type="ARBA" id="ARBA00023136"/>
    </source>
</evidence>
<dbReference type="Pfam" id="PF00350">
    <property type="entry name" value="Dynamin_N"/>
    <property type="match status" value="1"/>
</dbReference>
<dbReference type="Proteomes" id="UP000010412">
    <property type="component" value="Unassembled WGS sequence"/>
</dbReference>
<dbReference type="PANTHER" id="PTHR10465:SF0">
    <property type="entry name" value="SARCALUMENIN"/>
    <property type="match status" value="1"/>
</dbReference>
<keyword evidence="9" id="KW-1185">Reference proteome</keyword>
<feature type="coiled-coil region" evidence="6">
    <location>
        <begin position="685"/>
        <end position="729"/>
    </location>
</feature>
<sequence length="735" mass="84635">MNIKYDDIVQPILDELRDFQTCYSKELYMSFKDRFEGLKPKIEASLQEGRALKIGIVGEVKAGKSSFLNALLFKGQDLLPHASTPMTAALTKISYGEKQSAKIVFYSEKDWENIAILASEYDKQIDDNYNKYKKEQEKNITKIRNKFKANNKSKEELISVLSESISDDIKSCKELVDMYQKSNINLHTLLGSSKEINIDNINTDLAEYIGANGAYTPIVKHVELKMNEPILKDFEIVDTPGLNDPILSRSQTTKRFLSECDVVFLLSYTGQFLTKEDIAFMSNTLPKEGVREIIIVGSKFDSGLLDYNKSKNLKEAINKTVYIYNEQARENINNLLLASPNKDRIQHIKEYLPPIYISSYLYGAALRKKNNLKYTIEQEHIIGRLRKQFNDFVDEPNILSDISRIPEIQSKKLMPLKEAREKLIDDKNKQILLDEKNILLELLGKINDQIMANKINLENSDKSQLEEKMKIVEKGLNSVRREVKSVIEEVAIDIATSISKLKNEMVAVVNNHKDITISSHIDEKRKGYDEGFWIFKKRKYYIETTNNYEADVSDVMSNIQSYIFEARKLANGILEKAVDCHKLEKQLKEVILKGFDMGDEFFDEREILVPLSLLVKSIKATYIEIDHNSYMEKVADKFPSGAKNEQIHQLKIMQTSILGEVCKDLQVEIDKSISSTQLELKVQENTLVDSLINKLQENYDNLKKQLENKENSLAQYDQLSKNIKEYNYQIKEMVL</sequence>
<evidence type="ECO:0000256" key="4">
    <source>
        <dbReference type="ARBA" id="ARBA00023134"/>
    </source>
</evidence>
<comment type="caution">
    <text evidence="8">The sequence shown here is derived from an EMBL/GenBank/DDBJ whole genome shotgun (WGS) entry which is preliminary data.</text>
</comment>
<dbReference type="EMBL" id="AMEX01000009">
    <property type="protein sequence ID" value="EKY20556.1"/>
    <property type="molecule type" value="Genomic_DNA"/>
</dbReference>
<evidence type="ECO:0000256" key="2">
    <source>
        <dbReference type="ARBA" id="ARBA00022741"/>
    </source>
</evidence>
<keyword evidence="6" id="KW-0175">Coiled coil</keyword>